<dbReference type="Proteomes" id="UP001147760">
    <property type="component" value="Unassembled WGS sequence"/>
</dbReference>
<dbReference type="OrthoDB" id="10440101at2759"/>
<sequence>MDTGAGRDQVDPSFEPSLFPTENTGHKRKLSSPNDQCDPARAGEKKQSVLDGFFLQSQGHVLKAPVPTTNGKGAEAPFNKSGKGSKQSYNDGWESDWESDVSEKDDHSPIGDDDIIRGPEGEDCSVGGSPCHTNIQSSIAEMLDLDLTGQLFKTIRDIVFFLK</sequence>
<evidence type="ECO:0000313" key="2">
    <source>
        <dbReference type="EMBL" id="KAJ5465729.1"/>
    </source>
</evidence>
<organism evidence="2 3">
    <name type="scientific">Penicillium desertorum</name>
    <dbReference type="NCBI Taxonomy" id="1303715"/>
    <lineage>
        <taxon>Eukaryota</taxon>
        <taxon>Fungi</taxon>
        <taxon>Dikarya</taxon>
        <taxon>Ascomycota</taxon>
        <taxon>Pezizomycotina</taxon>
        <taxon>Eurotiomycetes</taxon>
        <taxon>Eurotiomycetidae</taxon>
        <taxon>Eurotiales</taxon>
        <taxon>Aspergillaceae</taxon>
        <taxon>Penicillium</taxon>
    </lineage>
</organism>
<feature type="compositionally biased region" description="Basic and acidic residues" evidence="1">
    <location>
        <begin position="101"/>
        <end position="120"/>
    </location>
</feature>
<reference evidence="2" key="1">
    <citation type="submission" date="2022-12" db="EMBL/GenBank/DDBJ databases">
        <authorList>
            <person name="Petersen C."/>
        </authorList>
    </citation>
    <scope>NUCLEOTIDE SEQUENCE</scope>
    <source>
        <strain evidence="2">IBT 17660</strain>
    </source>
</reference>
<comment type="caution">
    <text evidence="2">The sequence shown here is derived from an EMBL/GenBank/DDBJ whole genome shotgun (WGS) entry which is preliminary data.</text>
</comment>
<accession>A0A9X0BI73</accession>
<evidence type="ECO:0000313" key="3">
    <source>
        <dbReference type="Proteomes" id="UP001147760"/>
    </source>
</evidence>
<keyword evidence="3" id="KW-1185">Reference proteome</keyword>
<proteinExistence type="predicted"/>
<dbReference type="EMBL" id="JAPWDO010000006">
    <property type="protein sequence ID" value="KAJ5465729.1"/>
    <property type="molecule type" value="Genomic_DNA"/>
</dbReference>
<dbReference type="AlphaFoldDB" id="A0A9X0BI73"/>
<protein>
    <submittedName>
        <fullName evidence="2">Uncharacterized protein</fullName>
    </submittedName>
</protein>
<name>A0A9X0BI73_9EURO</name>
<gene>
    <name evidence="2" type="ORF">N7530_009516</name>
</gene>
<feature type="region of interest" description="Disordered" evidence="1">
    <location>
        <begin position="1"/>
        <end position="129"/>
    </location>
</feature>
<evidence type="ECO:0000256" key="1">
    <source>
        <dbReference type="SAM" id="MobiDB-lite"/>
    </source>
</evidence>
<reference evidence="2" key="2">
    <citation type="journal article" date="2023" name="IMA Fungus">
        <title>Comparative genomic study of the Penicillium genus elucidates a diverse pangenome and 15 lateral gene transfer events.</title>
        <authorList>
            <person name="Petersen C."/>
            <person name="Sorensen T."/>
            <person name="Nielsen M.R."/>
            <person name="Sondergaard T.E."/>
            <person name="Sorensen J.L."/>
            <person name="Fitzpatrick D.A."/>
            <person name="Frisvad J.C."/>
            <person name="Nielsen K.L."/>
        </authorList>
    </citation>
    <scope>NUCLEOTIDE SEQUENCE</scope>
    <source>
        <strain evidence="2">IBT 17660</strain>
    </source>
</reference>